<name>A0A109IPY1_9ACTN</name>
<keyword evidence="6" id="KW-1185">Reference proteome</keyword>
<organism evidence="5 6">
    <name type="scientific">Micromonospora rifamycinica</name>
    <dbReference type="NCBI Taxonomy" id="291594"/>
    <lineage>
        <taxon>Bacteria</taxon>
        <taxon>Bacillati</taxon>
        <taxon>Actinomycetota</taxon>
        <taxon>Actinomycetes</taxon>
        <taxon>Micromonosporales</taxon>
        <taxon>Micromonosporaceae</taxon>
        <taxon>Micromonospora</taxon>
    </lineage>
</organism>
<dbReference type="PANTHER" id="PTHR30055">
    <property type="entry name" value="HTH-TYPE TRANSCRIPTIONAL REGULATOR RUTR"/>
    <property type="match status" value="1"/>
</dbReference>
<dbReference type="InterPro" id="IPR004111">
    <property type="entry name" value="Repressor_TetR_C"/>
</dbReference>
<dbReference type="AlphaFoldDB" id="A0A109IPY1"/>
<dbReference type="Proteomes" id="UP000198226">
    <property type="component" value="Chromosome I"/>
</dbReference>
<dbReference type="PROSITE" id="PS50977">
    <property type="entry name" value="HTH_TETR_2"/>
    <property type="match status" value="1"/>
</dbReference>
<dbReference type="InterPro" id="IPR050109">
    <property type="entry name" value="HTH-type_TetR-like_transc_reg"/>
</dbReference>
<dbReference type="SUPFAM" id="SSF46689">
    <property type="entry name" value="Homeodomain-like"/>
    <property type="match status" value="1"/>
</dbReference>
<accession>A0A109IPY1</accession>
<dbReference type="InterPro" id="IPR001647">
    <property type="entry name" value="HTH_TetR"/>
</dbReference>
<dbReference type="RefSeq" id="WP_067300921.1">
    <property type="nucleotide sequence ID" value="NZ_LRMV01000002.1"/>
</dbReference>
<keyword evidence="1" id="KW-0678">Repressor</keyword>
<reference evidence="6" key="1">
    <citation type="submission" date="2016-06" db="EMBL/GenBank/DDBJ databases">
        <authorList>
            <person name="Varghese N."/>
            <person name="Submissions Spin"/>
        </authorList>
    </citation>
    <scope>NUCLEOTIDE SEQUENCE [LARGE SCALE GENOMIC DNA]</scope>
    <source>
        <strain evidence="6">DSM 44983</strain>
    </source>
</reference>
<evidence type="ECO:0000313" key="5">
    <source>
        <dbReference type="EMBL" id="SCG72822.1"/>
    </source>
</evidence>
<dbReference type="GO" id="GO:0000976">
    <property type="term" value="F:transcription cis-regulatory region binding"/>
    <property type="evidence" value="ECO:0007669"/>
    <property type="project" value="TreeGrafter"/>
</dbReference>
<dbReference type="GO" id="GO:0003700">
    <property type="term" value="F:DNA-binding transcription factor activity"/>
    <property type="evidence" value="ECO:0007669"/>
    <property type="project" value="TreeGrafter"/>
</dbReference>
<dbReference type="OrthoDB" id="329481at2"/>
<dbReference type="GO" id="GO:0045892">
    <property type="term" value="P:negative regulation of DNA-templated transcription"/>
    <property type="evidence" value="ECO:0007669"/>
    <property type="project" value="InterPro"/>
</dbReference>
<evidence type="ECO:0000313" key="6">
    <source>
        <dbReference type="Proteomes" id="UP000198226"/>
    </source>
</evidence>
<dbReference type="EMBL" id="LT607752">
    <property type="protein sequence ID" value="SCG72822.1"/>
    <property type="molecule type" value="Genomic_DNA"/>
</dbReference>
<keyword evidence="4" id="KW-0804">Transcription</keyword>
<dbReference type="InterPro" id="IPR036271">
    <property type="entry name" value="Tet_transcr_reg_TetR-rel_C_sf"/>
</dbReference>
<dbReference type="Gene3D" id="1.10.10.60">
    <property type="entry name" value="Homeodomain-like"/>
    <property type="match status" value="1"/>
</dbReference>
<protein>
    <submittedName>
        <fullName evidence="5">Transcriptional regulator, TetR family</fullName>
    </submittedName>
</protein>
<evidence type="ECO:0000256" key="3">
    <source>
        <dbReference type="ARBA" id="ARBA00023125"/>
    </source>
</evidence>
<dbReference type="PRINTS" id="PR00400">
    <property type="entry name" value="TETREPRESSOR"/>
</dbReference>
<evidence type="ECO:0000256" key="2">
    <source>
        <dbReference type="ARBA" id="ARBA00023015"/>
    </source>
</evidence>
<dbReference type="InterPro" id="IPR003012">
    <property type="entry name" value="Tet_transcr_reg_TetR"/>
</dbReference>
<gene>
    <name evidence="5" type="ORF">GA0070623_3721</name>
</gene>
<evidence type="ECO:0000256" key="4">
    <source>
        <dbReference type="ARBA" id="ARBA00023163"/>
    </source>
</evidence>
<dbReference type="PANTHER" id="PTHR30055:SF151">
    <property type="entry name" value="TRANSCRIPTIONAL REGULATORY PROTEIN"/>
    <property type="match status" value="1"/>
</dbReference>
<dbReference type="Pfam" id="PF02909">
    <property type="entry name" value="TetR_C_1"/>
    <property type="match status" value="1"/>
</dbReference>
<proteinExistence type="predicted"/>
<keyword evidence="2" id="KW-0805">Transcription regulation</keyword>
<keyword evidence="3" id="KW-0238">DNA-binding</keyword>
<dbReference type="GO" id="GO:0046677">
    <property type="term" value="P:response to antibiotic"/>
    <property type="evidence" value="ECO:0007669"/>
    <property type="project" value="InterPro"/>
</dbReference>
<evidence type="ECO:0000256" key="1">
    <source>
        <dbReference type="ARBA" id="ARBA00022491"/>
    </source>
</evidence>
<sequence>MPIRNDTGQRRPLSRERVLLAALTLADRDGLGALTMRRLGQELGVEAMSLYKHVAHKNEVLDGIAELVLSEFELPTEDMDWQEGMRRRAVSARAALARHPCWTVLLSRSRPGPAMLRNLDSAIGSLCRAGFSLDLAARALSLLDSYIYGFAAQEVSLPFNTPGELIELTGSIMEQFRPEDYPHLAKLGSDVILRPGYDHAAQFTYGLELILDSLERARNATD</sequence>
<dbReference type="SUPFAM" id="SSF48498">
    <property type="entry name" value="Tetracyclin repressor-like, C-terminal domain"/>
    <property type="match status" value="1"/>
</dbReference>
<dbReference type="Gene3D" id="1.10.357.10">
    <property type="entry name" value="Tetracycline Repressor, domain 2"/>
    <property type="match status" value="1"/>
</dbReference>
<dbReference type="InterPro" id="IPR009057">
    <property type="entry name" value="Homeodomain-like_sf"/>
</dbReference>